<dbReference type="EMBL" id="GBXM01042404">
    <property type="protein sequence ID" value="JAH66173.1"/>
    <property type="molecule type" value="Transcribed_RNA"/>
</dbReference>
<evidence type="ECO:0000313" key="1">
    <source>
        <dbReference type="EMBL" id="JAH66173.1"/>
    </source>
</evidence>
<proteinExistence type="predicted"/>
<protein>
    <submittedName>
        <fullName evidence="1">Uncharacterized protein</fullName>
    </submittedName>
</protein>
<dbReference type="AlphaFoldDB" id="A0A0E9UMH8"/>
<sequence length="34" mass="3855">MKETTALLVSRSRLWSPDPIRAKELPRSACPKLC</sequence>
<accession>A0A0E9UMH8</accession>
<reference evidence="1" key="2">
    <citation type="journal article" date="2015" name="Fish Shellfish Immunol.">
        <title>Early steps in the European eel (Anguilla anguilla)-Vibrio vulnificus interaction in the gills: Role of the RtxA13 toxin.</title>
        <authorList>
            <person name="Callol A."/>
            <person name="Pajuelo D."/>
            <person name="Ebbesson L."/>
            <person name="Teles M."/>
            <person name="MacKenzie S."/>
            <person name="Amaro C."/>
        </authorList>
    </citation>
    <scope>NUCLEOTIDE SEQUENCE</scope>
</reference>
<reference evidence="1" key="1">
    <citation type="submission" date="2014-11" db="EMBL/GenBank/DDBJ databases">
        <authorList>
            <person name="Amaro Gonzalez C."/>
        </authorList>
    </citation>
    <scope>NUCLEOTIDE SEQUENCE</scope>
</reference>
<name>A0A0E9UMH8_ANGAN</name>
<organism evidence="1">
    <name type="scientific">Anguilla anguilla</name>
    <name type="common">European freshwater eel</name>
    <name type="synonym">Muraena anguilla</name>
    <dbReference type="NCBI Taxonomy" id="7936"/>
    <lineage>
        <taxon>Eukaryota</taxon>
        <taxon>Metazoa</taxon>
        <taxon>Chordata</taxon>
        <taxon>Craniata</taxon>
        <taxon>Vertebrata</taxon>
        <taxon>Euteleostomi</taxon>
        <taxon>Actinopterygii</taxon>
        <taxon>Neopterygii</taxon>
        <taxon>Teleostei</taxon>
        <taxon>Anguilliformes</taxon>
        <taxon>Anguillidae</taxon>
        <taxon>Anguilla</taxon>
    </lineage>
</organism>